<dbReference type="GO" id="GO:0046983">
    <property type="term" value="F:protein dimerization activity"/>
    <property type="evidence" value="ECO:0007669"/>
    <property type="project" value="InterPro"/>
</dbReference>
<feature type="region of interest" description="Disordered" evidence="2">
    <location>
        <begin position="339"/>
        <end position="367"/>
    </location>
</feature>
<dbReference type="PROSITE" id="PS50888">
    <property type="entry name" value="BHLH"/>
    <property type="match status" value="1"/>
</dbReference>
<dbReference type="Proteomes" id="UP001283341">
    <property type="component" value="Unassembled WGS sequence"/>
</dbReference>
<name>A0AAE0ICB3_9PEZI</name>
<dbReference type="PANTHER" id="PTHR47336">
    <property type="entry name" value="TRANSCRIPTION FACTOR HMS1-RELATED"/>
    <property type="match status" value="1"/>
</dbReference>
<feature type="region of interest" description="Disordered" evidence="2">
    <location>
        <begin position="255"/>
        <end position="322"/>
    </location>
</feature>
<sequence length="440" mass="46999">METWRGHEVGSLLTSRKQQLFGPSSDLDRLSGRQHATPSNNQPTTSTRVPVPSQRNIPAFSNHLPYNDIRISPIFTGAATTYPTRVAVDPTPTSPAFYQTSLEWQQSPPASDLLYTSEPSSAVSTSSNPNLFEYVSQTNAARDPYMGDYVPSAASQDDALPNSRSLYWGSELTIDNNIEPSLAATTTTTTTDLASPILPAYESPLSGTPEGTFSDYSDGATYGGDLEDTSHHRKRAKQSAEQEIRILPLDVSSSSSSYGMLPLAPAPVPPAVKSVRRDSSGTGNTQHRKQLRSASRTSKNSLLRPTESTEERKTRNSHNLVEKQYRNRLNAQFESLLNALPDTRRSSTSTGVGGDSDGGSGSAGPGAAAAAAADLGEKRLSKAEVLDMSRRYIQTLESERDKLKQDQEELLGVIDKLQVLYAKGGGGGGGSGGGSSDVGG</sequence>
<proteinExistence type="predicted"/>
<comment type="caution">
    <text evidence="4">The sequence shown here is derived from an EMBL/GenBank/DDBJ whole genome shotgun (WGS) entry which is preliminary data.</text>
</comment>
<dbReference type="Pfam" id="PF00010">
    <property type="entry name" value="HLH"/>
    <property type="match status" value="1"/>
</dbReference>
<dbReference type="SMART" id="SM00353">
    <property type="entry name" value="HLH"/>
    <property type="match status" value="1"/>
</dbReference>
<gene>
    <name evidence="4" type="ORF">B0H66DRAFT_199755</name>
</gene>
<feature type="compositionally biased region" description="Gly residues" evidence="2">
    <location>
        <begin position="351"/>
        <end position="364"/>
    </location>
</feature>
<evidence type="ECO:0000259" key="3">
    <source>
        <dbReference type="PROSITE" id="PS50888"/>
    </source>
</evidence>
<feature type="compositionally biased region" description="Polar residues" evidence="2">
    <location>
        <begin position="292"/>
        <end position="303"/>
    </location>
</feature>
<accession>A0AAE0ICB3</accession>
<dbReference type="InterPro" id="IPR011598">
    <property type="entry name" value="bHLH_dom"/>
</dbReference>
<evidence type="ECO:0000313" key="5">
    <source>
        <dbReference type="Proteomes" id="UP001283341"/>
    </source>
</evidence>
<reference evidence="4" key="1">
    <citation type="journal article" date="2023" name="Mol. Phylogenet. Evol.">
        <title>Genome-scale phylogeny and comparative genomics of the fungal order Sordariales.</title>
        <authorList>
            <person name="Hensen N."/>
            <person name="Bonometti L."/>
            <person name="Westerberg I."/>
            <person name="Brannstrom I.O."/>
            <person name="Guillou S."/>
            <person name="Cros-Aarteil S."/>
            <person name="Calhoun S."/>
            <person name="Haridas S."/>
            <person name="Kuo A."/>
            <person name="Mondo S."/>
            <person name="Pangilinan J."/>
            <person name="Riley R."/>
            <person name="LaButti K."/>
            <person name="Andreopoulos B."/>
            <person name="Lipzen A."/>
            <person name="Chen C."/>
            <person name="Yan M."/>
            <person name="Daum C."/>
            <person name="Ng V."/>
            <person name="Clum A."/>
            <person name="Steindorff A."/>
            <person name="Ohm R.A."/>
            <person name="Martin F."/>
            <person name="Silar P."/>
            <person name="Natvig D.O."/>
            <person name="Lalanne C."/>
            <person name="Gautier V."/>
            <person name="Ament-Velasquez S.L."/>
            <person name="Kruys A."/>
            <person name="Hutchinson M.I."/>
            <person name="Powell A.J."/>
            <person name="Barry K."/>
            <person name="Miller A.N."/>
            <person name="Grigoriev I.V."/>
            <person name="Debuchy R."/>
            <person name="Gladieux P."/>
            <person name="Hiltunen Thoren M."/>
            <person name="Johannesson H."/>
        </authorList>
    </citation>
    <scope>NUCLEOTIDE SEQUENCE</scope>
    <source>
        <strain evidence="4">CBS 118394</strain>
    </source>
</reference>
<organism evidence="4 5">
    <name type="scientific">Apodospora peruviana</name>
    <dbReference type="NCBI Taxonomy" id="516989"/>
    <lineage>
        <taxon>Eukaryota</taxon>
        <taxon>Fungi</taxon>
        <taxon>Dikarya</taxon>
        <taxon>Ascomycota</taxon>
        <taxon>Pezizomycotina</taxon>
        <taxon>Sordariomycetes</taxon>
        <taxon>Sordariomycetidae</taxon>
        <taxon>Sordariales</taxon>
        <taxon>Lasiosphaeriaceae</taxon>
        <taxon>Apodospora</taxon>
    </lineage>
</organism>
<feature type="region of interest" description="Disordered" evidence="2">
    <location>
        <begin position="186"/>
        <end position="241"/>
    </location>
</feature>
<reference evidence="4" key="2">
    <citation type="submission" date="2023-06" db="EMBL/GenBank/DDBJ databases">
        <authorList>
            <consortium name="Lawrence Berkeley National Laboratory"/>
            <person name="Haridas S."/>
            <person name="Hensen N."/>
            <person name="Bonometti L."/>
            <person name="Westerberg I."/>
            <person name="Brannstrom I.O."/>
            <person name="Guillou S."/>
            <person name="Cros-Aarteil S."/>
            <person name="Calhoun S."/>
            <person name="Kuo A."/>
            <person name="Mondo S."/>
            <person name="Pangilinan J."/>
            <person name="Riley R."/>
            <person name="Labutti K."/>
            <person name="Andreopoulos B."/>
            <person name="Lipzen A."/>
            <person name="Chen C."/>
            <person name="Yanf M."/>
            <person name="Daum C."/>
            <person name="Ng V."/>
            <person name="Clum A."/>
            <person name="Steindorff A."/>
            <person name="Ohm R."/>
            <person name="Martin F."/>
            <person name="Silar P."/>
            <person name="Natvig D."/>
            <person name="Lalanne C."/>
            <person name="Gautier V."/>
            <person name="Ament-Velasquez S.L."/>
            <person name="Kruys A."/>
            <person name="Hutchinson M.I."/>
            <person name="Powell A.J."/>
            <person name="Barry K."/>
            <person name="Miller A.N."/>
            <person name="Grigoriev I.V."/>
            <person name="Debuchy R."/>
            <person name="Gladieux P."/>
            <person name="Thoren M.H."/>
            <person name="Johannesson H."/>
        </authorList>
    </citation>
    <scope>NUCLEOTIDE SEQUENCE</scope>
    <source>
        <strain evidence="4">CBS 118394</strain>
    </source>
</reference>
<evidence type="ECO:0000256" key="2">
    <source>
        <dbReference type="SAM" id="MobiDB-lite"/>
    </source>
</evidence>
<dbReference type="EMBL" id="JAUEDM010000003">
    <property type="protein sequence ID" value="KAK3322349.1"/>
    <property type="molecule type" value="Genomic_DNA"/>
</dbReference>
<dbReference type="Gene3D" id="4.10.280.10">
    <property type="entry name" value="Helix-loop-helix DNA-binding domain"/>
    <property type="match status" value="1"/>
</dbReference>
<feature type="region of interest" description="Disordered" evidence="2">
    <location>
        <begin position="1"/>
        <end position="52"/>
    </location>
</feature>
<keyword evidence="1" id="KW-0175">Coiled coil</keyword>
<feature type="compositionally biased region" description="Polar residues" evidence="2">
    <location>
        <begin position="12"/>
        <end position="22"/>
    </location>
</feature>
<protein>
    <recommendedName>
        <fullName evidence="3">BHLH domain-containing protein</fullName>
    </recommendedName>
</protein>
<feature type="coiled-coil region" evidence="1">
    <location>
        <begin position="386"/>
        <end position="413"/>
    </location>
</feature>
<dbReference type="InterPro" id="IPR052099">
    <property type="entry name" value="Regulatory_TF_Diverse"/>
</dbReference>
<feature type="compositionally biased region" description="Polar residues" evidence="2">
    <location>
        <begin position="34"/>
        <end position="52"/>
    </location>
</feature>
<feature type="domain" description="BHLH" evidence="3">
    <location>
        <begin position="313"/>
        <end position="396"/>
    </location>
</feature>
<dbReference type="PANTHER" id="PTHR47336:SF2">
    <property type="entry name" value="TRANSCRIPTION FACTOR HMS1-RELATED"/>
    <property type="match status" value="1"/>
</dbReference>
<dbReference type="InterPro" id="IPR036638">
    <property type="entry name" value="HLH_DNA-bd_sf"/>
</dbReference>
<evidence type="ECO:0000313" key="4">
    <source>
        <dbReference type="EMBL" id="KAK3322349.1"/>
    </source>
</evidence>
<evidence type="ECO:0000256" key="1">
    <source>
        <dbReference type="SAM" id="Coils"/>
    </source>
</evidence>
<dbReference type="SUPFAM" id="SSF47459">
    <property type="entry name" value="HLH, helix-loop-helix DNA-binding domain"/>
    <property type="match status" value="1"/>
</dbReference>
<feature type="compositionally biased region" description="Basic and acidic residues" evidence="2">
    <location>
        <begin position="307"/>
        <end position="322"/>
    </location>
</feature>
<feature type="compositionally biased region" description="Polar residues" evidence="2">
    <location>
        <begin position="205"/>
        <end position="215"/>
    </location>
</feature>
<keyword evidence="5" id="KW-1185">Reference proteome</keyword>
<dbReference type="AlphaFoldDB" id="A0AAE0ICB3"/>